<name>A0A7C6EGI4_UNCW3</name>
<organism evidence="8">
    <name type="scientific">candidate division WOR-3 bacterium</name>
    <dbReference type="NCBI Taxonomy" id="2052148"/>
    <lineage>
        <taxon>Bacteria</taxon>
        <taxon>Bacteria division WOR-3</taxon>
    </lineage>
</organism>
<keyword evidence="6" id="KW-0460">Magnesium</keyword>
<dbReference type="InterPro" id="IPR004467">
    <property type="entry name" value="Or_phspho_trans_dom"/>
</dbReference>
<feature type="binding site" description="in other chain" evidence="6">
    <location>
        <position position="89"/>
    </location>
    <ligand>
        <name>5-phospho-alpha-D-ribose 1-diphosphate</name>
        <dbReference type="ChEBI" id="CHEBI:58017"/>
        <note>ligand shared between dimeric partners</note>
    </ligand>
</feature>
<comment type="function">
    <text evidence="6">Catalyzes the transfer of a ribosyl phosphate group from 5-phosphoribose 1-diphosphate to orotate, leading to the formation of orotidine monophosphate (OMP).</text>
</comment>
<feature type="binding site" evidence="6">
    <location>
        <position position="118"/>
    </location>
    <ligand>
        <name>orotate</name>
        <dbReference type="ChEBI" id="CHEBI:30839"/>
    </ligand>
</feature>
<keyword evidence="4 6" id="KW-0808">Transferase</keyword>
<comment type="similarity">
    <text evidence="6">Belongs to the purine/pyrimidine phosphoribosyltransferase family. PyrE subfamily.</text>
</comment>
<dbReference type="NCBIfam" id="TIGR00336">
    <property type="entry name" value="pyrE"/>
    <property type="match status" value="1"/>
</dbReference>
<dbReference type="GO" id="GO:0044205">
    <property type="term" value="P:'de novo' UMP biosynthetic process"/>
    <property type="evidence" value="ECO:0007669"/>
    <property type="project" value="UniProtKB-UniRule"/>
</dbReference>
<comment type="subunit">
    <text evidence="6">Homodimer.</text>
</comment>
<gene>
    <name evidence="6" type="primary">pyrE</name>
    <name evidence="8" type="ORF">ENW73_06420</name>
</gene>
<dbReference type="UniPathway" id="UPA00070">
    <property type="reaction ID" value="UER00119"/>
</dbReference>
<comment type="pathway">
    <text evidence="1 6">Pyrimidine metabolism; UMP biosynthesis via de novo pathway; UMP from orotate: step 1/2.</text>
</comment>
<dbReference type="CDD" id="cd06223">
    <property type="entry name" value="PRTases_typeI"/>
    <property type="match status" value="1"/>
</dbReference>
<dbReference type="PANTHER" id="PTHR19278">
    <property type="entry name" value="OROTATE PHOSPHORIBOSYLTRANSFERASE"/>
    <property type="match status" value="1"/>
</dbReference>
<evidence type="ECO:0000256" key="1">
    <source>
        <dbReference type="ARBA" id="ARBA00004889"/>
    </source>
</evidence>
<dbReference type="GO" id="GO:0019856">
    <property type="term" value="P:pyrimidine nucleobase biosynthetic process"/>
    <property type="evidence" value="ECO:0007669"/>
    <property type="project" value="TreeGrafter"/>
</dbReference>
<dbReference type="GO" id="GO:0000287">
    <property type="term" value="F:magnesium ion binding"/>
    <property type="evidence" value="ECO:0007669"/>
    <property type="project" value="UniProtKB-UniRule"/>
</dbReference>
<dbReference type="SUPFAM" id="SSF53271">
    <property type="entry name" value="PRTase-like"/>
    <property type="match status" value="1"/>
</dbReference>
<dbReference type="InterPro" id="IPR000836">
    <property type="entry name" value="PRTase_dom"/>
</dbReference>
<comment type="caution">
    <text evidence="8">The sequence shown here is derived from an EMBL/GenBank/DDBJ whole genome shotgun (WGS) entry which is preliminary data.</text>
</comment>
<evidence type="ECO:0000256" key="4">
    <source>
        <dbReference type="ARBA" id="ARBA00022679"/>
    </source>
</evidence>
<evidence type="ECO:0000259" key="7">
    <source>
        <dbReference type="Pfam" id="PF00156"/>
    </source>
</evidence>
<feature type="binding site" description="in other chain" evidence="6">
    <location>
        <position position="23"/>
    </location>
    <ligand>
        <name>5-phospho-alpha-D-ribose 1-diphosphate</name>
        <dbReference type="ChEBI" id="CHEBI:58017"/>
        <note>ligand shared between dimeric partners</note>
    </ligand>
</feature>
<accession>A0A7C6EGI4</accession>
<feature type="binding site" evidence="6">
    <location>
        <position position="146"/>
    </location>
    <ligand>
        <name>orotate</name>
        <dbReference type="ChEBI" id="CHEBI:30839"/>
    </ligand>
</feature>
<dbReference type="Gene3D" id="3.40.50.2020">
    <property type="match status" value="1"/>
</dbReference>
<dbReference type="InterPro" id="IPR023031">
    <property type="entry name" value="OPRT"/>
</dbReference>
<evidence type="ECO:0000256" key="3">
    <source>
        <dbReference type="ARBA" id="ARBA00022676"/>
    </source>
</evidence>
<reference evidence="8" key="1">
    <citation type="journal article" date="2020" name="mSystems">
        <title>Genome- and Community-Level Interaction Insights into Carbon Utilization and Element Cycling Functions of Hydrothermarchaeota in Hydrothermal Sediment.</title>
        <authorList>
            <person name="Zhou Z."/>
            <person name="Liu Y."/>
            <person name="Xu W."/>
            <person name="Pan J."/>
            <person name="Luo Z.H."/>
            <person name="Li M."/>
        </authorList>
    </citation>
    <scope>NUCLEOTIDE SEQUENCE [LARGE SCALE GENOMIC DNA]</scope>
    <source>
        <strain evidence="8">SpSt-876</strain>
    </source>
</reference>
<evidence type="ECO:0000256" key="5">
    <source>
        <dbReference type="ARBA" id="ARBA00022975"/>
    </source>
</evidence>
<comment type="caution">
    <text evidence="6">Lacks conserved residue(s) required for the propagation of feature annotation.</text>
</comment>
<evidence type="ECO:0000313" key="8">
    <source>
        <dbReference type="EMBL" id="HHS52483.1"/>
    </source>
</evidence>
<comment type="cofactor">
    <cofactor evidence="6">
        <name>Mg(2+)</name>
        <dbReference type="ChEBI" id="CHEBI:18420"/>
    </cofactor>
</comment>
<keyword evidence="5 6" id="KW-0665">Pyrimidine biosynthesis</keyword>
<dbReference type="Pfam" id="PF00156">
    <property type="entry name" value="Pribosyltran"/>
    <property type="match status" value="1"/>
</dbReference>
<sequence>MVKKELASAIKKVAFLTGQFKLRSGKISSFYWDKYRFESDPKLLSAIIDFAVQLLPNSFDKFCGMELGGIPLATALSLRTGKPCLFVRKKAKDYGTCNLVEGGFVKGETVVVVEDVITTAGQVVTSINELRKLGLVVKDVVCVIDREEGGREKLAEIGCSLASVFKMSELEQA</sequence>
<feature type="domain" description="Phosphoribosyltransferase" evidence="7">
    <location>
        <begin position="41"/>
        <end position="154"/>
    </location>
</feature>
<comment type="catalytic activity">
    <reaction evidence="6">
        <text>orotidine 5'-phosphate + diphosphate = orotate + 5-phospho-alpha-D-ribose 1-diphosphate</text>
        <dbReference type="Rhea" id="RHEA:10380"/>
        <dbReference type="ChEBI" id="CHEBI:30839"/>
        <dbReference type="ChEBI" id="CHEBI:33019"/>
        <dbReference type="ChEBI" id="CHEBI:57538"/>
        <dbReference type="ChEBI" id="CHEBI:58017"/>
        <dbReference type="EC" id="2.4.2.10"/>
    </reaction>
</comment>
<feature type="binding site" evidence="6">
    <location>
        <position position="88"/>
    </location>
    <ligand>
        <name>5-phospho-alpha-D-ribose 1-diphosphate</name>
        <dbReference type="ChEBI" id="CHEBI:58017"/>
        <note>ligand shared between dimeric partners</note>
    </ligand>
</feature>
<proteinExistence type="inferred from homology"/>
<dbReference type="EC" id="2.4.2.10" evidence="2 6"/>
<feature type="binding site" description="in other chain" evidence="6">
    <location>
        <begin position="114"/>
        <end position="122"/>
    </location>
    <ligand>
        <name>5-phospho-alpha-D-ribose 1-diphosphate</name>
        <dbReference type="ChEBI" id="CHEBI:58017"/>
        <note>ligand shared between dimeric partners</note>
    </ligand>
</feature>
<protein>
    <recommendedName>
        <fullName evidence="2 6">Orotate phosphoribosyltransferase</fullName>
        <shortName evidence="6">OPRT</shortName>
        <shortName evidence="6">OPRTase</shortName>
        <ecNumber evidence="2 6">2.4.2.10</ecNumber>
    </recommendedName>
</protein>
<keyword evidence="3 6" id="KW-0328">Glycosyltransferase</keyword>
<dbReference type="PANTHER" id="PTHR19278:SF9">
    <property type="entry name" value="URIDINE 5'-MONOPHOSPHATE SYNTHASE"/>
    <property type="match status" value="1"/>
</dbReference>
<feature type="binding site" evidence="6">
    <location>
        <position position="92"/>
    </location>
    <ligand>
        <name>5-phospho-alpha-D-ribose 1-diphosphate</name>
        <dbReference type="ChEBI" id="CHEBI:58017"/>
        <note>ligand shared between dimeric partners</note>
    </ligand>
</feature>
<dbReference type="InterPro" id="IPR029057">
    <property type="entry name" value="PRTase-like"/>
</dbReference>
<evidence type="ECO:0000256" key="6">
    <source>
        <dbReference type="HAMAP-Rule" id="MF_01208"/>
    </source>
</evidence>
<dbReference type="HAMAP" id="MF_01208">
    <property type="entry name" value="PyrE"/>
    <property type="match status" value="1"/>
</dbReference>
<evidence type="ECO:0000256" key="2">
    <source>
        <dbReference type="ARBA" id="ARBA00011971"/>
    </source>
</evidence>
<dbReference type="AlphaFoldDB" id="A0A7C6EGI4"/>
<dbReference type="GO" id="GO:0004588">
    <property type="term" value="F:orotate phosphoribosyltransferase activity"/>
    <property type="evidence" value="ECO:0007669"/>
    <property type="project" value="UniProtKB-UniRule"/>
</dbReference>
<dbReference type="EMBL" id="DTLI01000153">
    <property type="protein sequence ID" value="HHS52483.1"/>
    <property type="molecule type" value="Genomic_DNA"/>
</dbReference>